<protein>
    <submittedName>
        <fullName evidence="1">Uncharacterized protein</fullName>
    </submittedName>
</protein>
<dbReference type="EMBL" id="BKCJ011882013">
    <property type="protein sequence ID" value="GFD60748.1"/>
    <property type="molecule type" value="Genomic_DNA"/>
</dbReference>
<accession>A0A699XRZ7</accession>
<feature type="non-terminal residue" evidence="1">
    <location>
        <position position="1"/>
    </location>
</feature>
<proteinExistence type="predicted"/>
<feature type="non-terminal residue" evidence="1">
    <location>
        <position position="80"/>
    </location>
</feature>
<gene>
    <name evidence="1" type="ORF">Tci_932717</name>
</gene>
<dbReference type="AlphaFoldDB" id="A0A699XRZ7"/>
<comment type="caution">
    <text evidence="1">The sequence shown here is derived from an EMBL/GenBank/DDBJ whole genome shotgun (WGS) entry which is preliminary data.</text>
</comment>
<name>A0A699XRZ7_TANCI</name>
<sequence length="80" mass="8535">IDDEETVKGLRTADKRATLIRTVCKSQTITFIFGSGDGPFRCHAGLRSSGGNRQFHQGRCNAALEQDQRDPTGAAAGSAL</sequence>
<organism evidence="1">
    <name type="scientific">Tanacetum cinerariifolium</name>
    <name type="common">Dalmatian daisy</name>
    <name type="synonym">Chrysanthemum cinerariifolium</name>
    <dbReference type="NCBI Taxonomy" id="118510"/>
    <lineage>
        <taxon>Eukaryota</taxon>
        <taxon>Viridiplantae</taxon>
        <taxon>Streptophyta</taxon>
        <taxon>Embryophyta</taxon>
        <taxon>Tracheophyta</taxon>
        <taxon>Spermatophyta</taxon>
        <taxon>Magnoliopsida</taxon>
        <taxon>eudicotyledons</taxon>
        <taxon>Gunneridae</taxon>
        <taxon>Pentapetalae</taxon>
        <taxon>asterids</taxon>
        <taxon>campanulids</taxon>
        <taxon>Asterales</taxon>
        <taxon>Asteraceae</taxon>
        <taxon>Asteroideae</taxon>
        <taxon>Anthemideae</taxon>
        <taxon>Anthemidinae</taxon>
        <taxon>Tanacetum</taxon>
    </lineage>
</organism>
<evidence type="ECO:0000313" key="1">
    <source>
        <dbReference type="EMBL" id="GFD60748.1"/>
    </source>
</evidence>
<reference evidence="1" key="1">
    <citation type="journal article" date="2019" name="Sci. Rep.">
        <title>Draft genome of Tanacetum cinerariifolium, the natural source of mosquito coil.</title>
        <authorList>
            <person name="Yamashiro T."/>
            <person name="Shiraishi A."/>
            <person name="Satake H."/>
            <person name="Nakayama K."/>
        </authorList>
    </citation>
    <scope>NUCLEOTIDE SEQUENCE</scope>
</reference>